<dbReference type="InterPro" id="IPR013378">
    <property type="entry name" value="InlB-like_B-rpt"/>
</dbReference>
<dbReference type="Proteomes" id="UP000308330">
    <property type="component" value="Unassembled WGS sequence"/>
</dbReference>
<dbReference type="Gene3D" id="2.60.40.10">
    <property type="entry name" value="Immunoglobulins"/>
    <property type="match status" value="2"/>
</dbReference>
<dbReference type="Pfam" id="PF09479">
    <property type="entry name" value="Flg_new"/>
    <property type="match status" value="5"/>
</dbReference>
<dbReference type="PANTHER" id="PTHR43308">
    <property type="entry name" value="OUTER MEMBRANE PROTEIN ALPHA-RELATED"/>
    <property type="match status" value="1"/>
</dbReference>
<evidence type="ECO:0000256" key="4">
    <source>
        <dbReference type="SAM" id="MobiDB-lite"/>
    </source>
</evidence>
<keyword evidence="3" id="KW-0732">Signal</keyword>
<dbReference type="InterPro" id="IPR008964">
    <property type="entry name" value="Invasin/intimin_cell_adhesion"/>
</dbReference>
<evidence type="ECO:0008006" key="9">
    <source>
        <dbReference type="Google" id="ProtNLM"/>
    </source>
</evidence>
<feature type="region of interest" description="Disordered" evidence="4">
    <location>
        <begin position="956"/>
        <end position="1000"/>
    </location>
</feature>
<comment type="subcellular location">
    <subcellularLocation>
        <location evidence="1">Cell envelope</location>
    </subcellularLocation>
</comment>
<feature type="compositionally biased region" description="Polar residues" evidence="4">
    <location>
        <begin position="976"/>
        <end position="986"/>
    </location>
</feature>
<feature type="domain" description="Big-1" evidence="5">
    <location>
        <begin position="281"/>
        <end position="373"/>
    </location>
</feature>
<dbReference type="InterPro" id="IPR001119">
    <property type="entry name" value="SLH_dom"/>
</dbReference>
<evidence type="ECO:0000256" key="3">
    <source>
        <dbReference type="ARBA" id="ARBA00022729"/>
    </source>
</evidence>
<dbReference type="NCBIfam" id="TIGR02543">
    <property type="entry name" value="List_Bact_rpt"/>
    <property type="match status" value="5"/>
</dbReference>
<dbReference type="InterPro" id="IPR003344">
    <property type="entry name" value="Big_1_dom"/>
</dbReference>
<dbReference type="RefSeq" id="WP_108030478.1">
    <property type="nucleotide sequence ID" value="NZ_PYUE01000004.1"/>
</dbReference>
<evidence type="ECO:0000259" key="5">
    <source>
        <dbReference type="PROSITE" id="PS51127"/>
    </source>
</evidence>
<evidence type="ECO:0000256" key="2">
    <source>
        <dbReference type="ARBA" id="ARBA00010116"/>
    </source>
</evidence>
<dbReference type="Gene3D" id="2.60.40.4270">
    <property type="entry name" value="Listeria-Bacteroides repeat domain"/>
    <property type="match status" value="5"/>
</dbReference>
<dbReference type="PROSITE" id="PS51127">
    <property type="entry name" value="BIG1"/>
    <property type="match status" value="2"/>
</dbReference>
<evidence type="ECO:0000259" key="6">
    <source>
        <dbReference type="PROSITE" id="PS51272"/>
    </source>
</evidence>
<gene>
    <name evidence="7" type="ORF">FC748_09265</name>
</gene>
<dbReference type="InterPro" id="IPR015217">
    <property type="entry name" value="Invasin_dom_3"/>
</dbReference>
<organism evidence="7 8">
    <name type="scientific">Lysinibacillus tabacifolii</name>
    <dbReference type="NCBI Taxonomy" id="1173107"/>
    <lineage>
        <taxon>Bacteria</taxon>
        <taxon>Bacillati</taxon>
        <taxon>Bacillota</taxon>
        <taxon>Bacilli</taxon>
        <taxon>Bacillales</taxon>
        <taxon>Bacillaceae</taxon>
        <taxon>Lysinibacillus</taxon>
    </lineage>
</organism>
<accession>A0ABY2SWZ9</accession>
<reference evidence="7 8" key="1">
    <citation type="submission" date="2019-04" db="EMBL/GenBank/DDBJ databases">
        <title>Lysinibacillus genome sequencing.</title>
        <authorList>
            <person name="Dunlap C."/>
        </authorList>
    </citation>
    <scope>NUCLEOTIDE SEQUENCE [LARGE SCALE GENOMIC DNA]</scope>
    <source>
        <strain evidence="7 8">KCTC 33042</strain>
    </source>
</reference>
<dbReference type="SUPFAM" id="SSF49373">
    <property type="entry name" value="Invasin/intimin cell-adhesion fragments"/>
    <property type="match status" value="2"/>
</dbReference>
<evidence type="ECO:0000313" key="8">
    <source>
        <dbReference type="Proteomes" id="UP000308330"/>
    </source>
</evidence>
<evidence type="ECO:0000313" key="7">
    <source>
        <dbReference type="EMBL" id="TKI47830.1"/>
    </source>
</evidence>
<dbReference type="InterPro" id="IPR013783">
    <property type="entry name" value="Ig-like_fold"/>
</dbReference>
<proteinExistence type="inferred from homology"/>
<dbReference type="EMBL" id="SZPT01000002">
    <property type="protein sequence ID" value="TKI47830.1"/>
    <property type="molecule type" value="Genomic_DNA"/>
</dbReference>
<dbReference type="PROSITE" id="PS51272">
    <property type="entry name" value="SLH"/>
    <property type="match status" value="3"/>
</dbReference>
<dbReference type="Pfam" id="PF09134">
    <property type="entry name" value="Invasin_D3"/>
    <property type="match status" value="2"/>
</dbReference>
<dbReference type="InterPro" id="IPR051465">
    <property type="entry name" value="Cell_Envelope_Struct_Comp"/>
</dbReference>
<feature type="domain" description="SLH" evidence="6">
    <location>
        <begin position="1065"/>
        <end position="1118"/>
    </location>
</feature>
<feature type="compositionally biased region" description="Low complexity" evidence="4">
    <location>
        <begin position="956"/>
        <end position="970"/>
    </location>
</feature>
<evidence type="ECO:0000256" key="1">
    <source>
        <dbReference type="ARBA" id="ARBA00004196"/>
    </source>
</evidence>
<protein>
    <recommendedName>
        <fullName evidence="9">Attaching and effacing protein</fullName>
    </recommendedName>
</protein>
<dbReference type="InterPro" id="IPR042229">
    <property type="entry name" value="Listeria/Bacterioides_rpt_sf"/>
</dbReference>
<feature type="domain" description="SLH" evidence="6">
    <location>
        <begin position="1119"/>
        <end position="1173"/>
    </location>
</feature>
<keyword evidence="8" id="KW-1185">Reference proteome</keyword>
<comment type="similarity">
    <text evidence="2">Belongs to the intimin/invasin family.</text>
</comment>
<name>A0ABY2SWZ9_9BACI</name>
<dbReference type="Pfam" id="PF00395">
    <property type="entry name" value="SLH"/>
    <property type="match status" value="3"/>
</dbReference>
<sequence>MNNQKQFQLSVVLLLVVTISIVLFFGGSAKAAASDVLDQEQTSYSSNIWVNSDYPRYQTFTPFYSGQLSKIDIGIMDRFGSPGALKVSIYKEGDLSTPLGSAQLASFGSGWTSVDFSSILPYLTRETMYRMVVSTENGGSAGFGWFTSNYDAYSRGYSSGFGIDFTFKTYMIPDYALSPAESQVTINNTSLVADGTSQTTVTIQLKDAQGNNITTGGETVTIASSVGTVSAVTDHNNGSYTATLTAPTTIGTGSINASVGGRTIPTTASVQFVSGPPSLAKSTVTVNDSSLLADGTSQTTVTVKLKDAQGNDVTTGGATVSILSTLGIIGTVTTHNNGTYTATLTAPSTVGTSILSATVNGNAIAATTSVQFIPKPAQTVVASVASNTPTVGSNNMITLSVKNALGDIDTTFNGIKNVTILGYNQAPNGSFGNVNGEPLTSSSQVVAIGFTNGIATANLKLNAATTQSIEFSVLGVNTASSNSVTITPVAGSAASMKVTTALKAPTMNGGLFSQQPVVTLYDAYENVSVNDYTKIITVAKKDAGAWTLTGTLTAKANAGIVSFSDLGSVNSANVSGAQLSFDATGLGQITSSGVTLLPKQLTVSFDATGGSPVGDLTISYDEKINAPTTPTKTGYTFAGWYKDATLTSEWDFAAETVTEDTTLYGKWDANSYTMTFHTNGGTAVAPILATYGEKATAPTAPTKTGYTFAGWYKDATLTNKWDFATESVTEDTTLYGKWDANSYTMTFHTNGGTTVAPILATYGEKATAPTAPTKTGYTFAGWYKDATLTTEWDFATETVTEDTTLYGKWDANSYTMTFHTNGGTAVAPILATYGEKATAPTAPTKTGYTFAGWYKDATLTNKWDFATETVTEDTTLYGKWAINSYTVTFNTNGGTTVAPVTITYDKKITKPAAPTKVGHTFAGWYKSDTLTTQWDFLIDVVTKDTALYAKWFVNSSSGSDGQSSTPTTPSVPENPKTPSNEPSNPVETPHTEPSKPETEAQDIIFSDVPKTHWAWEMIQDMTRKGIITGYPDKTFRPNDYIKRQHIAVMFTRAFELEAIRETVSFKDVLPSHPYYEAITKLYQAGIVDGSNGEFHPDAFLTRAQMAKVLVEALQLTPNGISHFKDVPPTHWSYNYIATLQQEGIALGDDGYFKPNDPLTRAQFVALMYRAMNR</sequence>
<comment type="caution">
    <text evidence="7">The sequence shown here is derived from an EMBL/GenBank/DDBJ whole genome shotgun (WGS) entry which is preliminary data.</text>
</comment>
<feature type="compositionally biased region" description="Basic and acidic residues" evidence="4">
    <location>
        <begin position="989"/>
        <end position="998"/>
    </location>
</feature>
<feature type="domain" description="SLH" evidence="6">
    <location>
        <begin position="1001"/>
        <end position="1064"/>
    </location>
</feature>
<feature type="domain" description="Big-1" evidence="5">
    <location>
        <begin position="181"/>
        <end position="273"/>
    </location>
</feature>